<dbReference type="Proteomes" id="UP001152795">
    <property type="component" value="Unassembled WGS sequence"/>
</dbReference>
<evidence type="ECO:0000313" key="2">
    <source>
        <dbReference type="Proteomes" id="UP001152795"/>
    </source>
</evidence>
<keyword evidence="2" id="KW-1185">Reference proteome</keyword>
<feature type="non-terminal residue" evidence="1">
    <location>
        <position position="158"/>
    </location>
</feature>
<dbReference type="EMBL" id="CACRXK020024531">
    <property type="protein sequence ID" value="CAB4038740.1"/>
    <property type="molecule type" value="Genomic_DNA"/>
</dbReference>
<name>A0A6S7K9T0_PARCT</name>
<gene>
    <name evidence="1" type="ORF">PACLA_8A060786</name>
</gene>
<dbReference type="InterPro" id="IPR038398">
    <property type="entry name" value="NCD2_sf"/>
</dbReference>
<dbReference type="AlphaFoldDB" id="A0A6S7K9T0"/>
<comment type="caution">
    <text evidence="1">The sequence shown here is derived from an EMBL/GenBank/DDBJ whole genome shotgun (WGS) entry which is preliminary data.</text>
</comment>
<protein>
    <submittedName>
        <fullName evidence="1">Uncharacterized protein</fullName>
    </submittedName>
</protein>
<reference evidence="1" key="1">
    <citation type="submission" date="2020-04" db="EMBL/GenBank/DDBJ databases">
        <authorList>
            <person name="Alioto T."/>
            <person name="Alioto T."/>
            <person name="Gomez Garrido J."/>
        </authorList>
    </citation>
    <scope>NUCLEOTIDE SEQUENCE</scope>
    <source>
        <strain evidence="1">A484AB</strain>
    </source>
</reference>
<sequence>LLLGSQGVLSVLGLFVDDNDFSKLLLKVIPLLSNSSLLGRMDEKIMWDSGCLVWISSTLLVAFFMSVSFVSECSKSFVPVWIMKDLGEVESNTNEKDTVTIQTGRDKLLKKSAIYQTGNQDSMTKYQLSINNAAYQLCLEDPSLLHNRGQLTILQGRK</sequence>
<evidence type="ECO:0000313" key="1">
    <source>
        <dbReference type="EMBL" id="CAB4038740.1"/>
    </source>
</evidence>
<accession>A0A6S7K9T0</accession>
<organism evidence="1 2">
    <name type="scientific">Paramuricea clavata</name>
    <name type="common">Red gorgonian</name>
    <name type="synonym">Violescent sea-whip</name>
    <dbReference type="NCBI Taxonomy" id="317549"/>
    <lineage>
        <taxon>Eukaryota</taxon>
        <taxon>Metazoa</taxon>
        <taxon>Cnidaria</taxon>
        <taxon>Anthozoa</taxon>
        <taxon>Octocorallia</taxon>
        <taxon>Malacalcyonacea</taxon>
        <taxon>Plexauridae</taxon>
        <taxon>Paramuricea</taxon>
    </lineage>
</organism>
<dbReference type="Gene3D" id="1.20.120.2010">
    <property type="entry name" value="NAB conserved domain 2"/>
    <property type="match status" value="1"/>
</dbReference>
<proteinExistence type="predicted"/>